<dbReference type="InterPro" id="IPR052948">
    <property type="entry name" value="Low_temp-induced_all0457"/>
</dbReference>
<gene>
    <name evidence="2" type="ORF">IQ260_26690</name>
</gene>
<evidence type="ECO:0000313" key="2">
    <source>
        <dbReference type="EMBL" id="MBE9070234.1"/>
    </source>
</evidence>
<sequence>MRYLVAAFRDRTQAEEAYARLESNNFSMDDIAILGEGYQTDDEFGLQDPKEAAWRQVRLMALWLVPFGFGGGFVFDTITGLDTFAWAGRLGNQLLGGLLGAGSGLMGSFFIGGGPALLFNNNETPYRDRIEAGEYLVVVNGGENVIIQAARILQALEPEVLDAE</sequence>
<organism evidence="2 3">
    <name type="scientific">Leptolyngbya cf. ectocarpi LEGE 11479</name>
    <dbReference type="NCBI Taxonomy" id="1828722"/>
    <lineage>
        <taxon>Bacteria</taxon>
        <taxon>Bacillati</taxon>
        <taxon>Cyanobacteriota</taxon>
        <taxon>Cyanophyceae</taxon>
        <taxon>Leptolyngbyales</taxon>
        <taxon>Leptolyngbyaceae</taxon>
        <taxon>Leptolyngbya group</taxon>
        <taxon>Leptolyngbya</taxon>
    </lineage>
</organism>
<evidence type="ECO:0000313" key="3">
    <source>
        <dbReference type="Proteomes" id="UP000615026"/>
    </source>
</evidence>
<keyword evidence="3" id="KW-1185">Reference proteome</keyword>
<evidence type="ECO:0008006" key="4">
    <source>
        <dbReference type="Google" id="ProtNLM"/>
    </source>
</evidence>
<feature type="transmembrane region" description="Helical" evidence="1">
    <location>
        <begin position="95"/>
        <end position="119"/>
    </location>
</feature>
<dbReference type="EMBL" id="JADEXP010000396">
    <property type="protein sequence ID" value="MBE9070234.1"/>
    <property type="molecule type" value="Genomic_DNA"/>
</dbReference>
<dbReference type="PANTHER" id="PTHR36109:SF1">
    <property type="entry name" value="SLR0613 PROTEIN"/>
    <property type="match status" value="1"/>
</dbReference>
<dbReference type="AlphaFoldDB" id="A0A928ZZ90"/>
<keyword evidence="1" id="KW-0812">Transmembrane</keyword>
<proteinExistence type="predicted"/>
<keyword evidence="1" id="KW-0472">Membrane</keyword>
<dbReference type="Proteomes" id="UP000615026">
    <property type="component" value="Unassembled WGS sequence"/>
</dbReference>
<protein>
    <recommendedName>
        <fullName evidence="4">DUF1269 domain-containing protein</fullName>
    </recommendedName>
</protein>
<evidence type="ECO:0000256" key="1">
    <source>
        <dbReference type="SAM" id="Phobius"/>
    </source>
</evidence>
<dbReference type="RefSeq" id="WP_193996115.1">
    <property type="nucleotide sequence ID" value="NZ_JADEXP010000396.1"/>
</dbReference>
<reference evidence="2" key="1">
    <citation type="submission" date="2020-10" db="EMBL/GenBank/DDBJ databases">
        <authorList>
            <person name="Castelo-Branco R."/>
            <person name="Eusebio N."/>
            <person name="Adriana R."/>
            <person name="Vieira A."/>
            <person name="Brugerolle De Fraissinette N."/>
            <person name="Rezende De Castro R."/>
            <person name="Schneider M.P."/>
            <person name="Vasconcelos V."/>
            <person name="Leao P.N."/>
        </authorList>
    </citation>
    <scope>NUCLEOTIDE SEQUENCE</scope>
    <source>
        <strain evidence="2">LEGE 11479</strain>
    </source>
</reference>
<keyword evidence="1" id="KW-1133">Transmembrane helix</keyword>
<comment type="caution">
    <text evidence="2">The sequence shown here is derived from an EMBL/GenBank/DDBJ whole genome shotgun (WGS) entry which is preliminary data.</text>
</comment>
<accession>A0A928ZZ90</accession>
<dbReference type="PANTHER" id="PTHR36109">
    <property type="entry name" value="MEMBRANE PROTEIN-RELATED"/>
    <property type="match status" value="1"/>
</dbReference>
<feature type="transmembrane region" description="Helical" evidence="1">
    <location>
        <begin position="57"/>
        <end position="75"/>
    </location>
</feature>
<name>A0A928ZZ90_LEPEC</name>